<feature type="compositionally biased region" description="Acidic residues" evidence="1">
    <location>
        <begin position="306"/>
        <end position="318"/>
    </location>
</feature>
<feature type="compositionally biased region" description="Acidic residues" evidence="1">
    <location>
        <begin position="337"/>
        <end position="353"/>
    </location>
</feature>
<accession>A0AAX1NA68</accession>
<proteinExistence type="predicted"/>
<name>A0AAX1NA68_9BACT</name>
<dbReference type="EMBL" id="CP076133">
    <property type="protein sequence ID" value="QWG04449.1"/>
    <property type="molecule type" value="Genomic_DNA"/>
</dbReference>
<feature type="region of interest" description="Disordered" evidence="1">
    <location>
        <begin position="305"/>
        <end position="353"/>
    </location>
</feature>
<gene>
    <name evidence="2" type="ORF">KMW28_26500</name>
</gene>
<dbReference type="RefSeq" id="WP_169667120.1">
    <property type="nucleotide sequence ID" value="NZ_CP076133.1"/>
</dbReference>
<evidence type="ECO:0000256" key="1">
    <source>
        <dbReference type="SAM" id="MobiDB-lite"/>
    </source>
</evidence>
<keyword evidence="3" id="KW-1185">Reference proteome</keyword>
<dbReference type="KEGG" id="fya:KMW28_26500"/>
<dbReference type="AlphaFoldDB" id="A0AAX1NA68"/>
<protein>
    <submittedName>
        <fullName evidence="2">Uncharacterized protein</fullName>
    </submittedName>
</protein>
<reference evidence="2 3" key="1">
    <citation type="submission" date="2021-05" db="EMBL/GenBank/DDBJ databases">
        <title>Comparative genomic studies on the polysaccharide-degrading batcterial strains of the Flammeovirga genus.</title>
        <authorList>
            <person name="Zewei F."/>
            <person name="Zheng Z."/>
            <person name="Yu L."/>
            <person name="Ruyue G."/>
            <person name="Yanhong M."/>
            <person name="Yuanyuan C."/>
            <person name="Jingyan G."/>
            <person name="Wenjun H."/>
        </authorList>
    </citation>
    <scope>NUCLEOTIDE SEQUENCE [LARGE SCALE GENOMIC DNA]</scope>
    <source>
        <strain evidence="2 3">NBRC:100898</strain>
    </source>
</reference>
<sequence length="353" mass="41223">MYFEGTISIDPSQLTHIEKVKPTKAFKRVFYYLTLGNVSDQVEKETFTAVSILQQLNDVLIHLGIDNIVRLSHDGIDFYLDKYGKEGDLKEAFDKYDLEIDHSMSTHYEKLVMVMEHDDTTFKYLLEIDINRTHKVGEYPIEMKVTGLLNQFKKSDKDRTAVESEMSDIFKDQEAYNKFKASKQYEFEQFLNEIKMAIIKLMKVDDVITKTKTKVVVPKNKVQEESDIRYDQSFGQYGVHYGYYGFSDFLFYSMLWSNMSHTNNITMYETHLESDMGEELGFFDEVDTSSDYFNDEVETDYHDLETESEDYSSDDFESNDTGFESTEDSGSWFDFGGDSDSDWGGFDDFDSDW</sequence>
<dbReference type="Proteomes" id="UP000678679">
    <property type="component" value="Chromosome 2"/>
</dbReference>
<evidence type="ECO:0000313" key="2">
    <source>
        <dbReference type="EMBL" id="QWG04449.1"/>
    </source>
</evidence>
<evidence type="ECO:0000313" key="3">
    <source>
        <dbReference type="Proteomes" id="UP000678679"/>
    </source>
</evidence>
<organism evidence="2 3">
    <name type="scientific">Flammeovirga yaeyamensis</name>
    <dbReference type="NCBI Taxonomy" id="367791"/>
    <lineage>
        <taxon>Bacteria</taxon>
        <taxon>Pseudomonadati</taxon>
        <taxon>Bacteroidota</taxon>
        <taxon>Cytophagia</taxon>
        <taxon>Cytophagales</taxon>
        <taxon>Flammeovirgaceae</taxon>
        <taxon>Flammeovirga</taxon>
    </lineage>
</organism>